<sequence>MRFWQQQHTGRRTAAAPEAWNLDQGRRFSAQGDFRGPGGAARGITSILGMTAPSPRTFEAPCAGCLEGAQYMMPV</sequence>
<accession>A0AAV7WF93</accession>
<name>A0AAV7WF93_PLEWA</name>
<organism evidence="2 3">
    <name type="scientific">Pleurodeles waltl</name>
    <name type="common">Iberian ribbed newt</name>
    <dbReference type="NCBI Taxonomy" id="8319"/>
    <lineage>
        <taxon>Eukaryota</taxon>
        <taxon>Metazoa</taxon>
        <taxon>Chordata</taxon>
        <taxon>Craniata</taxon>
        <taxon>Vertebrata</taxon>
        <taxon>Euteleostomi</taxon>
        <taxon>Amphibia</taxon>
        <taxon>Batrachia</taxon>
        <taxon>Caudata</taxon>
        <taxon>Salamandroidea</taxon>
        <taxon>Salamandridae</taxon>
        <taxon>Pleurodelinae</taxon>
        <taxon>Pleurodeles</taxon>
    </lineage>
</organism>
<dbReference type="EMBL" id="JANPWB010000002">
    <property type="protein sequence ID" value="KAJ1211525.1"/>
    <property type="molecule type" value="Genomic_DNA"/>
</dbReference>
<dbReference type="AlphaFoldDB" id="A0AAV7WF93"/>
<evidence type="ECO:0000256" key="1">
    <source>
        <dbReference type="SAM" id="MobiDB-lite"/>
    </source>
</evidence>
<evidence type="ECO:0000313" key="2">
    <source>
        <dbReference type="EMBL" id="KAJ1211525.1"/>
    </source>
</evidence>
<reference evidence="2" key="1">
    <citation type="journal article" date="2022" name="bioRxiv">
        <title>Sequencing and chromosome-scale assembly of the giantPleurodeles waltlgenome.</title>
        <authorList>
            <person name="Brown T."/>
            <person name="Elewa A."/>
            <person name="Iarovenko S."/>
            <person name="Subramanian E."/>
            <person name="Araus A.J."/>
            <person name="Petzold A."/>
            <person name="Susuki M."/>
            <person name="Suzuki K.-i.T."/>
            <person name="Hayashi T."/>
            <person name="Toyoda A."/>
            <person name="Oliveira C."/>
            <person name="Osipova E."/>
            <person name="Leigh N.D."/>
            <person name="Simon A."/>
            <person name="Yun M.H."/>
        </authorList>
    </citation>
    <scope>NUCLEOTIDE SEQUENCE</scope>
    <source>
        <strain evidence="2">20211129_DDA</strain>
        <tissue evidence="2">Liver</tissue>
    </source>
</reference>
<feature type="region of interest" description="Disordered" evidence="1">
    <location>
        <begin position="1"/>
        <end position="22"/>
    </location>
</feature>
<gene>
    <name evidence="2" type="ORF">NDU88_006883</name>
</gene>
<dbReference type="Proteomes" id="UP001066276">
    <property type="component" value="Chromosome 1_2"/>
</dbReference>
<proteinExistence type="predicted"/>
<protein>
    <submittedName>
        <fullName evidence="2">Uncharacterized protein</fullName>
    </submittedName>
</protein>
<evidence type="ECO:0000313" key="3">
    <source>
        <dbReference type="Proteomes" id="UP001066276"/>
    </source>
</evidence>
<keyword evidence="3" id="KW-1185">Reference proteome</keyword>
<comment type="caution">
    <text evidence="2">The sequence shown here is derived from an EMBL/GenBank/DDBJ whole genome shotgun (WGS) entry which is preliminary data.</text>
</comment>